<accession>A0A1G8DL90</accession>
<proteinExistence type="predicted"/>
<organism evidence="1 2">
    <name type="scientific">Phytopseudomonas flavescens</name>
    <dbReference type="NCBI Taxonomy" id="29435"/>
    <lineage>
        <taxon>Bacteria</taxon>
        <taxon>Pseudomonadati</taxon>
        <taxon>Pseudomonadota</taxon>
        <taxon>Gammaproteobacteria</taxon>
        <taxon>Pseudomonadales</taxon>
        <taxon>Pseudomonadaceae</taxon>
        <taxon>Phytopseudomonas</taxon>
    </lineage>
</organism>
<name>A0A1G8DL90_9GAMM</name>
<protein>
    <recommendedName>
        <fullName evidence="3">Tir chaperone protein (CesT) family protein</fullName>
    </recommendedName>
</protein>
<dbReference type="AlphaFoldDB" id="A0A1G8DL90"/>
<dbReference type="Proteomes" id="UP000198606">
    <property type="component" value="Unassembled WGS sequence"/>
</dbReference>
<evidence type="ECO:0008006" key="3">
    <source>
        <dbReference type="Google" id="ProtNLM"/>
    </source>
</evidence>
<evidence type="ECO:0000313" key="1">
    <source>
        <dbReference type="EMBL" id="SDH58422.1"/>
    </source>
</evidence>
<sequence length="134" mass="14033">MAYSEFTQAFEAWCGQGCQASLECWVDDAQFQISLLGGGLRCSLEICQGWDPARIGALLGEAGAGLACGCQGALAFDPQAHALMLVECLPAPAEASQILTCLENLANQRAAMLSLASAHPFDSTPSNLKGIEAR</sequence>
<dbReference type="EMBL" id="FNDG01000005">
    <property type="protein sequence ID" value="SDH58422.1"/>
    <property type="molecule type" value="Genomic_DNA"/>
</dbReference>
<dbReference type="RefSeq" id="WP_084304459.1">
    <property type="nucleotide sequence ID" value="NZ_FNDG01000005.1"/>
</dbReference>
<evidence type="ECO:0000313" key="2">
    <source>
        <dbReference type="Proteomes" id="UP000198606"/>
    </source>
</evidence>
<gene>
    <name evidence="1" type="ORF">SAMN05216588_105302</name>
</gene>
<dbReference type="STRING" id="29435.SAMN05216588_105302"/>
<reference evidence="1 2" key="1">
    <citation type="submission" date="2016-10" db="EMBL/GenBank/DDBJ databases">
        <authorList>
            <person name="de Groot N.N."/>
        </authorList>
    </citation>
    <scope>NUCLEOTIDE SEQUENCE [LARGE SCALE GENOMIC DNA]</scope>
    <source>
        <strain evidence="1 2">LMG 18387</strain>
    </source>
</reference>